<proteinExistence type="predicted"/>
<organism evidence="1 2">
    <name type="scientific">Paraburkholderia piptadeniae</name>
    <dbReference type="NCBI Taxonomy" id="1701573"/>
    <lineage>
        <taxon>Bacteria</taxon>
        <taxon>Pseudomonadati</taxon>
        <taxon>Pseudomonadota</taxon>
        <taxon>Betaproteobacteria</taxon>
        <taxon>Burkholderiales</taxon>
        <taxon>Burkholderiaceae</taxon>
        <taxon>Paraburkholderia</taxon>
    </lineage>
</organism>
<name>A0A1N7SVJ8_9BURK</name>
<evidence type="ECO:0000313" key="2">
    <source>
        <dbReference type="Proteomes" id="UP000195569"/>
    </source>
</evidence>
<comment type="caution">
    <text evidence="1">The sequence shown here is derived from an EMBL/GenBank/DDBJ whole genome shotgun (WGS) entry which is preliminary data.</text>
</comment>
<dbReference type="EMBL" id="CYGY02000119">
    <property type="protein sequence ID" value="SIT51373.1"/>
    <property type="molecule type" value="Genomic_DNA"/>
</dbReference>
<dbReference type="Gene3D" id="3.40.718.10">
    <property type="entry name" value="Isopropylmalate Dehydrogenase"/>
    <property type="match status" value="1"/>
</dbReference>
<sequence length="61" mass="6258">MIWSAAMMLDFLGNGQGKEREAHDAILAAIEGVLKDGPHTGDLGGKACTAEVGAAIAHRLA</sequence>
<dbReference type="SUPFAM" id="SSF53659">
    <property type="entry name" value="Isocitrate/Isopropylmalate dehydrogenase-like"/>
    <property type="match status" value="1"/>
</dbReference>
<protein>
    <submittedName>
        <fullName evidence="1">Uncharacterized protein</fullName>
    </submittedName>
</protein>
<keyword evidence="2" id="KW-1185">Reference proteome</keyword>
<dbReference type="Proteomes" id="UP000195569">
    <property type="component" value="Unassembled WGS sequence"/>
</dbReference>
<evidence type="ECO:0000313" key="1">
    <source>
        <dbReference type="EMBL" id="SIT51373.1"/>
    </source>
</evidence>
<reference evidence="1" key="1">
    <citation type="submission" date="2016-12" db="EMBL/GenBank/DDBJ databases">
        <authorList>
            <person name="Moulin L."/>
        </authorList>
    </citation>
    <scope>NUCLEOTIDE SEQUENCE [LARGE SCALE GENOMIC DNA]</scope>
    <source>
        <strain evidence="1">STM 7183</strain>
    </source>
</reference>
<accession>A0A1N7SVJ8</accession>
<gene>
    <name evidence="1" type="ORF">BN2476_1190001</name>
</gene>
<dbReference type="AlphaFoldDB" id="A0A1N7SVJ8"/>